<proteinExistence type="predicted"/>
<dbReference type="Proteomes" id="UP000499080">
    <property type="component" value="Unassembled WGS sequence"/>
</dbReference>
<dbReference type="AlphaFoldDB" id="A0A4Y2MUY7"/>
<name>A0A4Y2MUY7_ARAVE</name>
<protein>
    <submittedName>
        <fullName evidence="2">Uncharacterized protein</fullName>
    </submittedName>
</protein>
<feature type="region of interest" description="Disordered" evidence="1">
    <location>
        <begin position="1"/>
        <end position="20"/>
    </location>
</feature>
<sequence length="107" mass="11517">MPDPNHSGSRARLSSPDSSSASVIIAEAVEEITIKKRSGAQEREKKEGLTKWCFMTDDYLKESAQVPVDTNCGDGVVVLWELINSGRLVIPSTCHLMGGLRTVAATA</sequence>
<evidence type="ECO:0000256" key="1">
    <source>
        <dbReference type="SAM" id="MobiDB-lite"/>
    </source>
</evidence>
<evidence type="ECO:0000313" key="2">
    <source>
        <dbReference type="EMBL" id="GBN30180.1"/>
    </source>
</evidence>
<dbReference type="EMBL" id="BGPR01007878">
    <property type="protein sequence ID" value="GBN30180.1"/>
    <property type="molecule type" value="Genomic_DNA"/>
</dbReference>
<accession>A0A4Y2MUY7</accession>
<comment type="caution">
    <text evidence="2">The sequence shown here is derived from an EMBL/GenBank/DDBJ whole genome shotgun (WGS) entry which is preliminary data.</text>
</comment>
<evidence type="ECO:0000313" key="3">
    <source>
        <dbReference type="Proteomes" id="UP000499080"/>
    </source>
</evidence>
<feature type="compositionally biased region" description="Low complexity" evidence="1">
    <location>
        <begin position="7"/>
        <end position="20"/>
    </location>
</feature>
<gene>
    <name evidence="2" type="ORF">AVEN_233117_1</name>
</gene>
<reference evidence="2 3" key="1">
    <citation type="journal article" date="2019" name="Sci. Rep.">
        <title>Orb-weaving spider Araneus ventricosus genome elucidates the spidroin gene catalogue.</title>
        <authorList>
            <person name="Kono N."/>
            <person name="Nakamura H."/>
            <person name="Ohtoshi R."/>
            <person name="Moran D.A.P."/>
            <person name="Shinohara A."/>
            <person name="Yoshida Y."/>
            <person name="Fujiwara M."/>
            <person name="Mori M."/>
            <person name="Tomita M."/>
            <person name="Arakawa K."/>
        </authorList>
    </citation>
    <scope>NUCLEOTIDE SEQUENCE [LARGE SCALE GENOMIC DNA]</scope>
</reference>
<organism evidence="2 3">
    <name type="scientific">Araneus ventricosus</name>
    <name type="common">Orbweaver spider</name>
    <name type="synonym">Epeira ventricosa</name>
    <dbReference type="NCBI Taxonomy" id="182803"/>
    <lineage>
        <taxon>Eukaryota</taxon>
        <taxon>Metazoa</taxon>
        <taxon>Ecdysozoa</taxon>
        <taxon>Arthropoda</taxon>
        <taxon>Chelicerata</taxon>
        <taxon>Arachnida</taxon>
        <taxon>Araneae</taxon>
        <taxon>Araneomorphae</taxon>
        <taxon>Entelegynae</taxon>
        <taxon>Araneoidea</taxon>
        <taxon>Araneidae</taxon>
        <taxon>Araneus</taxon>
    </lineage>
</organism>
<keyword evidence="3" id="KW-1185">Reference proteome</keyword>